<feature type="compositionally biased region" description="Basic and acidic residues" evidence="1">
    <location>
        <begin position="203"/>
        <end position="217"/>
    </location>
</feature>
<dbReference type="RefSeq" id="WP_271185335.1">
    <property type="nucleotide sequence ID" value="NZ_BSFE01000001.1"/>
</dbReference>
<name>A0A9W6IIP4_9PROT</name>
<feature type="region of interest" description="Disordered" evidence="1">
    <location>
        <begin position="203"/>
        <end position="233"/>
    </location>
</feature>
<evidence type="ECO:0000313" key="3">
    <source>
        <dbReference type="Proteomes" id="UP001143486"/>
    </source>
</evidence>
<reference evidence="2" key="2">
    <citation type="submission" date="2023-01" db="EMBL/GenBank/DDBJ databases">
        <authorList>
            <person name="Sun Q."/>
            <person name="Evtushenko L."/>
        </authorList>
    </citation>
    <scope>NUCLEOTIDE SEQUENCE</scope>
    <source>
        <strain evidence="2">VKM B-1513</strain>
    </source>
</reference>
<accession>A0A9W6IIP4</accession>
<evidence type="ECO:0000256" key="1">
    <source>
        <dbReference type="SAM" id="MobiDB-lite"/>
    </source>
</evidence>
<protein>
    <submittedName>
        <fullName evidence="2">Uncharacterized protein</fullName>
    </submittedName>
</protein>
<dbReference type="Proteomes" id="UP001143486">
    <property type="component" value="Unassembled WGS sequence"/>
</dbReference>
<comment type="caution">
    <text evidence="2">The sequence shown here is derived from an EMBL/GenBank/DDBJ whole genome shotgun (WGS) entry which is preliminary data.</text>
</comment>
<dbReference type="EMBL" id="BSFE01000001">
    <property type="protein sequence ID" value="GLK50943.1"/>
    <property type="molecule type" value="Genomic_DNA"/>
</dbReference>
<evidence type="ECO:0000313" key="2">
    <source>
        <dbReference type="EMBL" id="GLK50943.1"/>
    </source>
</evidence>
<organism evidence="2 3">
    <name type="scientific">Maricaulis virginensis</name>
    <dbReference type="NCBI Taxonomy" id="144022"/>
    <lineage>
        <taxon>Bacteria</taxon>
        <taxon>Pseudomonadati</taxon>
        <taxon>Pseudomonadota</taxon>
        <taxon>Alphaproteobacteria</taxon>
        <taxon>Maricaulales</taxon>
        <taxon>Maricaulaceae</taxon>
        <taxon>Maricaulis</taxon>
    </lineage>
</organism>
<sequence length="233" mass="24636">MHLIALAALVLLQDTTPDGEPAPEAAETPAEPTDAATLIALTESRWDEWGSVIGELASRTARERFAADLVYPVIARTDLDDGARGPIMQAGLTRIGALQAENTAWAAAQLDPQSFADFHTLQPRPARELLRMAERDDANLGRIVAALEPVVLEGGYDAAAFAAMADRHALAGDRAQPYGTQSYCADGTVTLHEIAEPDTLTDRREAIGLPPLDRDAAEGAACEMEDAAPGSPG</sequence>
<gene>
    <name evidence="2" type="ORF">GCM10017621_04510</name>
</gene>
<dbReference type="AlphaFoldDB" id="A0A9W6IIP4"/>
<proteinExistence type="predicted"/>
<reference evidence="2" key="1">
    <citation type="journal article" date="2014" name="Int. J. Syst. Evol. Microbiol.">
        <title>Complete genome sequence of Corynebacterium casei LMG S-19264T (=DSM 44701T), isolated from a smear-ripened cheese.</title>
        <authorList>
            <consortium name="US DOE Joint Genome Institute (JGI-PGF)"/>
            <person name="Walter F."/>
            <person name="Albersmeier A."/>
            <person name="Kalinowski J."/>
            <person name="Ruckert C."/>
        </authorList>
    </citation>
    <scope>NUCLEOTIDE SEQUENCE</scope>
    <source>
        <strain evidence="2">VKM B-1513</strain>
    </source>
</reference>
<keyword evidence="3" id="KW-1185">Reference proteome</keyword>